<evidence type="ECO:0000256" key="2">
    <source>
        <dbReference type="SAM" id="MobiDB-lite"/>
    </source>
</evidence>
<keyword evidence="1" id="KW-0106">Calcium</keyword>
<reference evidence="5" key="1">
    <citation type="submission" date="2025-08" db="UniProtKB">
        <authorList>
            <consortium name="RefSeq"/>
        </authorList>
    </citation>
    <scope>IDENTIFICATION</scope>
    <source>
        <tissue evidence="5">Tentacle</tissue>
    </source>
</reference>
<dbReference type="SUPFAM" id="SSF47473">
    <property type="entry name" value="EF-hand"/>
    <property type="match status" value="1"/>
</dbReference>
<feature type="domain" description="EF-hand" evidence="3">
    <location>
        <begin position="720"/>
        <end position="755"/>
    </location>
</feature>
<evidence type="ECO:0000313" key="5">
    <source>
        <dbReference type="RefSeq" id="XP_031553188.1"/>
    </source>
</evidence>
<dbReference type="PROSITE" id="PS00018">
    <property type="entry name" value="EF_HAND_1"/>
    <property type="match status" value="1"/>
</dbReference>
<dbReference type="GO" id="GO:0005509">
    <property type="term" value="F:calcium ion binding"/>
    <property type="evidence" value="ECO:0007669"/>
    <property type="project" value="InterPro"/>
</dbReference>
<feature type="compositionally biased region" description="Acidic residues" evidence="2">
    <location>
        <begin position="445"/>
        <end position="465"/>
    </location>
</feature>
<name>A0A6P8HDR1_ACTTE</name>
<dbReference type="InterPro" id="IPR018247">
    <property type="entry name" value="EF_Hand_1_Ca_BS"/>
</dbReference>
<dbReference type="PANTHER" id="PTHR36696:SF1">
    <property type="entry name" value="EF-HAND DOMAIN-CONTAINING PROTEIN"/>
    <property type="match status" value="1"/>
</dbReference>
<evidence type="ECO:0000259" key="3">
    <source>
        <dbReference type="PROSITE" id="PS50222"/>
    </source>
</evidence>
<dbReference type="PANTHER" id="PTHR36696">
    <property type="entry name" value="AGAP012002-PA"/>
    <property type="match status" value="1"/>
</dbReference>
<feature type="region of interest" description="Disordered" evidence="2">
    <location>
        <begin position="361"/>
        <end position="393"/>
    </location>
</feature>
<dbReference type="OrthoDB" id="10021598at2759"/>
<dbReference type="InterPro" id="IPR011992">
    <property type="entry name" value="EF-hand-dom_pair"/>
</dbReference>
<sequence length="840" mass="95561">MSINQDHERLWLAQRKKSASTEKNFLDPYALYGFFSDATSERNFSRRAKSATVRSTSHYNPSRHRNHGHPPGYKTPDFQIGNPTPTPATSRPASSRSGYSSARSEKIDLSSPTAFYLHSQRTRCKSAPPPKYVPRRPQTSKSSYRKGSAATSIRSAPQRAWELRTNSATNHRSLLSPKEVEKRHKERCKSAPLPYDFSRIELITEVPENGTDFDRLHAMTKPLACMPNIVKNAVTHNGLRHCCSAYDTRTTMTPETRNQFWPVPRRTVYHHRGFVPQYFSFVKPLHLSGEKPPVIICSQPTDNDQNDEFNDADLDDEILFEESFVYPETPSELSVSEKYDPSDDELNVMDNIVSEYLQSGIVSDPDDYDDSLSPLPDQSHTMSNQEQVPDTTIEDQQGPEIEVIITKSEAVSPDLEEPQTVEEKEEKEVEIAGYLTSEEQQPETAIEEDEGQDIAEQTPDLEESISCEPERVPEEAPEPEEEPKICSPPVPIPEPPKVTFIDSITVTSYKPTEPKEKKTEPIKPILKPSKPPVPIMEDKPATPETPAKKPKPRPLVERREADLRPQVKAGIILKPEPPKVEEEKKEEKVEEPKPLEEKLPEPEFVHAPGAYRMYESMDLAQHELEKVKNKKSEANKTLTSTMPLPHAAASGHQLFPESNTVIHSVLEDERRKKEGMKPWLQGRLALSKQTSRFELPMDVRLLESMTAMEYLTKYCIISTRRKALYKHTFKKVDKDRDGTISFRELDKGLREIHVDSIDIKEVRNIIEMIGADDKTKFNMKQFSAIAAFSERILFSNFVTEETKNINSTKEIIEKADFCSLKSKLDGFNVNPTVRKILESL</sequence>
<protein>
    <submittedName>
        <fullName evidence="5">Titin-like isoform X1</fullName>
    </submittedName>
</protein>
<gene>
    <name evidence="5" type="primary">LOC116290326</name>
</gene>
<feature type="region of interest" description="Disordered" evidence="2">
    <location>
        <begin position="119"/>
        <end position="158"/>
    </location>
</feature>
<feature type="region of interest" description="Disordered" evidence="2">
    <location>
        <begin position="43"/>
        <end position="105"/>
    </location>
</feature>
<dbReference type="RefSeq" id="XP_031553188.1">
    <property type="nucleotide sequence ID" value="XM_031697328.1"/>
</dbReference>
<feature type="region of interest" description="Disordered" evidence="2">
    <location>
        <begin position="412"/>
        <end position="596"/>
    </location>
</feature>
<dbReference type="KEGG" id="aten:116290326"/>
<feature type="compositionally biased region" description="Pro residues" evidence="2">
    <location>
        <begin position="486"/>
        <end position="496"/>
    </location>
</feature>
<feature type="compositionally biased region" description="Basic and acidic residues" evidence="2">
    <location>
        <begin position="576"/>
        <end position="596"/>
    </location>
</feature>
<dbReference type="Gene3D" id="1.10.238.10">
    <property type="entry name" value="EF-hand"/>
    <property type="match status" value="1"/>
</dbReference>
<dbReference type="CDD" id="cd00051">
    <property type="entry name" value="EFh"/>
    <property type="match status" value="1"/>
</dbReference>
<keyword evidence="4" id="KW-1185">Reference proteome</keyword>
<feature type="compositionally biased region" description="Basic and acidic residues" evidence="2">
    <location>
        <begin position="421"/>
        <end position="430"/>
    </location>
</feature>
<feature type="compositionally biased region" description="Basic and acidic residues" evidence="2">
    <location>
        <begin position="554"/>
        <end position="565"/>
    </location>
</feature>
<dbReference type="InterPro" id="IPR002048">
    <property type="entry name" value="EF_hand_dom"/>
</dbReference>
<dbReference type="AlphaFoldDB" id="A0A6P8HDR1"/>
<dbReference type="Proteomes" id="UP000515163">
    <property type="component" value="Unplaced"/>
</dbReference>
<dbReference type="GeneID" id="116290326"/>
<proteinExistence type="predicted"/>
<evidence type="ECO:0000256" key="1">
    <source>
        <dbReference type="ARBA" id="ARBA00022837"/>
    </source>
</evidence>
<feature type="compositionally biased region" description="Basic and acidic residues" evidence="2">
    <location>
        <begin position="512"/>
        <end position="521"/>
    </location>
</feature>
<dbReference type="PROSITE" id="PS50222">
    <property type="entry name" value="EF_HAND_2"/>
    <property type="match status" value="1"/>
</dbReference>
<dbReference type="InParanoid" id="A0A6P8HDR1"/>
<feature type="compositionally biased region" description="Low complexity" evidence="2">
    <location>
        <begin position="87"/>
        <end position="102"/>
    </location>
</feature>
<accession>A0A6P8HDR1</accession>
<organism evidence="4 5">
    <name type="scientific">Actinia tenebrosa</name>
    <name type="common">Australian red waratah sea anemone</name>
    <dbReference type="NCBI Taxonomy" id="6105"/>
    <lineage>
        <taxon>Eukaryota</taxon>
        <taxon>Metazoa</taxon>
        <taxon>Cnidaria</taxon>
        <taxon>Anthozoa</taxon>
        <taxon>Hexacorallia</taxon>
        <taxon>Actiniaria</taxon>
        <taxon>Actiniidae</taxon>
        <taxon>Actinia</taxon>
    </lineage>
</organism>
<feature type="compositionally biased region" description="Polar residues" evidence="2">
    <location>
        <begin position="378"/>
        <end position="390"/>
    </location>
</feature>
<dbReference type="SMART" id="SM00054">
    <property type="entry name" value="EFh"/>
    <property type="match status" value="1"/>
</dbReference>
<evidence type="ECO:0000313" key="4">
    <source>
        <dbReference type="Proteomes" id="UP000515163"/>
    </source>
</evidence>